<sequence>MDRANLTIPATNQSHHSSNERFILITLGGWTEQTLPSLQQINHITALTNALFELERGCFVGRPPSTGSSFIGSSATPAIARYHPLYTSTHLP</sequence>
<name>A0AAE1D3J0_9GAST</name>
<keyword evidence="2" id="KW-1185">Reference proteome</keyword>
<dbReference type="EMBL" id="JAWDGP010005581">
    <property type="protein sequence ID" value="KAK3755914.1"/>
    <property type="molecule type" value="Genomic_DNA"/>
</dbReference>
<proteinExistence type="predicted"/>
<dbReference type="Proteomes" id="UP001283361">
    <property type="component" value="Unassembled WGS sequence"/>
</dbReference>
<accession>A0AAE1D3J0</accession>
<dbReference type="AlphaFoldDB" id="A0AAE1D3J0"/>
<reference evidence="1" key="1">
    <citation type="journal article" date="2023" name="G3 (Bethesda)">
        <title>A reference genome for the long-term kleptoplast-retaining sea slug Elysia crispata morphotype clarki.</title>
        <authorList>
            <person name="Eastman K.E."/>
            <person name="Pendleton A.L."/>
            <person name="Shaikh M.A."/>
            <person name="Suttiyut T."/>
            <person name="Ogas R."/>
            <person name="Tomko P."/>
            <person name="Gavelis G."/>
            <person name="Widhalm J.R."/>
            <person name="Wisecaver J.H."/>
        </authorList>
    </citation>
    <scope>NUCLEOTIDE SEQUENCE</scope>
    <source>
        <strain evidence="1">ECLA1</strain>
    </source>
</reference>
<organism evidence="1 2">
    <name type="scientific">Elysia crispata</name>
    <name type="common">lettuce slug</name>
    <dbReference type="NCBI Taxonomy" id="231223"/>
    <lineage>
        <taxon>Eukaryota</taxon>
        <taxon>Metazoa</taxon>
        <taxon>Spiralia</taxon>
        <taxon>Lophotrochozoa</taxon>
        <taxon>Mollusca</taxon>
        <taxon>Gastropoda</taxon>
        <taxon>Heterobranchia</taxon>
        <taxon>Euthyneura</taxon>
        <taxon>Panpulmonata</taxon>
        <taxon>Sacoglossa</taxon>
        <taxon>Placobranchoidea</taxon>
        <taxon>Plakobranchidae</taxon>
        <taxon>Elysia</taxon>
    </lineage>
</organism>
<evidence type="ECO:0000313" key="1">
    <source>
        <dbReference type="EMBL" id="KAK3755914.1"/>
    </source>
</evidence>
<comment type="caution">
    <text evidence="1">The sequence shown here is derived from an EMBL/GenBank/DDBJ whole genome shotgun (WGS) entry which is preliminary data.</text>
</comment>
<gene>
    <name evidence="1" type="ORF">RRG08_013366</name>
</gene>
<evidence type="ECO:0000313" key="2">
    <source>
        <dbReference type="Proteomes" id="UP001283361"/>
    </source>
</evidence>
<protein>
    <submittedName>
        <fullName evidence="1">Uncharacterized protein</fullName>
    </submittedName>
</protein>